<name>A0A0B1TF77_OESDE</name>
<dbReference type="AlphaFoldDB" id="A0A0B1TF77"/>
<dbReference type="EMBL" id="KN549745">
    <property type="protein sequence ID" value="KHJ96168.1"/>
    <property type="molecule type" value="Genomic_DNA"/>
</dbReference>
<evidence type="ECO:0000313" key="1">
    <source>
        <dbReference type="EMBL" id="KHJ96168.1"/>
    </source>
</evidence>
<sequence length="97" mass="10971">MQLSMRCDEEAKNTKWIACQKRKRRDPVQLSLQIKKALVDFYHIAATAAPVDPFLVMGQCLEPSSSTELPTALVDRLSEIAKGSEIDRLRINEVRLS</sequence>
<reference evidence="1 2" key="1">
    <citation type="submission" date="2014-03" db="EMBL/GenBank/DDBJ databases">
        <title>Draft genome of the hookworm Oesophagostomum dentatum.</title>
        <authorList>
            <person name="Mitreva M."/>
        </authorList>
    </citation>
    <scope>NUCLEOTIDE SEQUENCE [LARGE SCALE GENOMIC DNA]</scope>
    <source>
        <strain evidence="1 2">OD-Hann</strain>
    </source>
</reference>
<keyword evidence="2" id="KW-1185">Reference proteome</keyword>
<dbReference type="Proteomes" id="UP000053660">
    <property type="component" value="Unassembled WGS sequence"/>
</dbReference>
<evidence type="ECO:0000313" key="2">
    <source>
        <dbReference type="Proteomes" id="UP000053660"/>
    </source>
</evidence>
<protein>
    <submittedName>
        <fullName evidence="1">Uncharacterized protein</fullName>
    </submittedName>
</protein>
<organism evidence="1 2">
    <name type="scientific">Oesophagostomum dentatum</name>
    <name type="common">Nodular worm</name>
    <dbReference type="NCBI Taxonomy" id="61180"/>
    <lineage>
        <taxon>Eukaryota</taxon>
        <taxon>Metazoa</taxon>
        <taxon>Ecdysozoa</taxon>
        <taxon>Nematoda</taxon>
        <taxon>Chromadorea</taxon>
        <taxon>Rhabditida</taxon>
        <taxon>Rhabditina</taxon>
        <taxon>Rhabditomorpha</taxon>
        <taxon>Strongyloidea</taxon>
        <taxon>Strongylidae</taxon>
        <taxon>Oesophagostomum</taxon>
    </lineage>
</organism>
<gene>
    <name evidence="1" type="ORF">OESDEN_03874</name>
</gene>
<proteinExistence type="predicted"/>
<accession>A0A0B1TF77</accession>
<dbReference type="OrthoDB" id="5837661at2759"/>